<evidence type="ECO:0000313" key="1">
    <source>
        <dbReference type="EMBL" id="MFB9098856.1"/>
    </source>
</evidence>
<dbReference type="EMBL" id="JBHMEY010000096">
    <property type="protein sequence ID" value="MFB9098856.1"/>
    <property type="molecule type" value="Genomic_DNA"/>
</dbReference>
<proteinExistence type="predicted"/>
<reference evidence="1 2" key="1">
    <citation type="submission" date="2024-09" db="EMBL/GenBank/DDBJ databases">
        <authorList>
            <person name="Sun Q."/>
            <person name="Mori K."/>
        </authorList>
    </citation>
    <scope>NUCLEOTIDE SEQUENCE [LARGE SCALE GENOMIC DNA]</scope>
    <source>
        <strain evidence="1 2">CECT 7955</strain>
    </source>
</reference>
<name>A0ABV5GUA9_9FLAO</name>
<accession>A0ABV5GUA9</accession>
<sequence length="139" mass="16133">MTKKEISIKTFNNTAFCWEAFPNAENQEIKLNIYDSLNQDQRWTIKSSKITINTRNQGAKVAECYPKSNRLETSNNHPDSIDQIFEFKNIPEEGPNVYFISCNTKNKGTLFVYGNSENHKGIGLREFNPTDTELYWIIE</sequence>
<dbReference type="PROSITE" id="PS50231">
    <property type="entry name" value="RICIN_B_LECTIN"/>
    <property type="match status" value="1"/>
</dbReference>
<evidence type="ECO:0008006" key="3">
    <source>
        <dbReference type="Google" id="ProtNLM"/>
    </source>
</evidence>
<organism evidence="1 2">
    <name type="scientific">Flavobacterium jumunjinense</name>
    <dbReference type="NCBI Taxonomy" id="998845"/>
    <lineage>
        <taxon>Bacteria</taxon>
        <taxon>Pseudomonadati</taxon>
        <taxon>Bacteroidota</taxon>
        <taxon>Flavobacteriia</taxon>
        <taxon>Flavobacteriales</taxon>
        <taxon>Flavobacteriaceae</taxon>
        <taxon>Flavobacterium</taxon>
    </lineage>
</organism>
<comment type="caution">
    <text evidence="1">The sequence shown here is derived from an EMBL/GenBank/DDBJ whole genome shotgun (WGS) entry which is preliminary data.</text>
</comment>
<dbReference type="Proteomes" id="UP001589607">
    <property type="component" value="Unassembled WGS sequence"/>
</dbReference>
<keyword evidence="2" id="KW-1185">Reference proteome</keyword>
<dbReference type="RefSeq" id="WP_236457194.1">
    <property type="nucleotide sequence ID" value="NZ_CBCSGE010000012.1"/>
</dbReference>
<protein>
    <recommendedName>
        <fullName evidence="3">Ricin B lectin domain-containing protein</fullName>
    </recommendedName>
</protein>
<evidence type="ECO:0000313" key="2">
    <source>
        <dbReference type="Proteomes" id="UP001589607"/>
    </source>
</evidence>
<gene>
    <name evidence="1" type="ORF">ACFFVF_20305</name>
</gene>